<evidence type="ECO:0000256" key="7">
    <source>
        <dbReference type="SAM" id="Coils"/>
    </source>
</evidence>
<accession>A0ABR2TZY1</accession>
<evidence type="ECO:0000313" key="10">
    <source>
        <dbReference type="EMBL" id="KAK9043046.1"/>
    </source>
</evidence>
<keyword evidence="11" id="KW-1185">Reference proteome</keyword>
<evidence type="ECO:0000256" key="8">
    <source>
        <dbReference type="SAM" id="MobiDB-lite"/>
    </source>
</evidence>
<feature type="region of interest" description="Disordered" evidence="8">
    <location>
        <begin position="1"/>
        <end position="139"/>
    </location>
</feature>
<evidence type="ECO:0000256" key="3">
    <source>
        <dbReference type="ARBA" id="ARBA00023125"/>
    </source>
</evidence>
<dbReference type="InterPro" id="IPR037241">
    <property type="entry name" value="E2F-DP_heterodim"/>
</dbReference>
<dbReference type="Gene3D" id="1.10.10.10">
    <property type="entry name" value="Winged helix-like DNA-binding domain superfamily/Winged helix DNA-binding domain"/>
    <property type="match status" value="1"/>
</dbReference>
<feature type="domain" description="E2F/DP family winged-helix DNA-binding" evidence="9">
    <location>
        <begin position="142"/>
        <end position="207"/>
    </location>
</feature>
<feature type="compositionally biased region" description="Polar residues" evidence="8">
    <location>
        <begin position="111"/>
        <end position="136"/>
    </location>
</feature>
<keyword evidence="5" id="KW-0131">Cell cycle</keyword>
<evidence type="ECO:0000256" key="1">
    <source>
        <dbReference type="ARBA" id="ARBA00010940"/>
    </source>
</evidence>
<dbReference type="EMBL" id="JBBPBN010000003">
    <property type="protein sequence ID" value="KAK9043046.1"/>
    <property type="molecule type" value="Genomic_DNA"/>
</dbReference>
<keyword evidence="4 6" id="KW-0804">Transcription</keyword>
<evidence type="ECO:0000259" key="9">
    <source>
        <dbReference type="SMART" id="SM01372"/>
    </source>
</evidence>
<feature type="compositionally biased region" description="Polar residues" evidence="8">
    <location>
        <begin position="90"/>
        <end position="100"/>
    </location>
</feature>
<keyword evidence="7" id="KW-0175">Coiled coil</keyword>
<evidence type="ECO:0000256" key="6">
    <source>
        <dbReference type="RuleBase" id="RU003796"/>
    </source>
</evidence>
<dbReference type="InterPro" id="IPR003316">
    <property type="entry name" value="E2F_WHTH_DNA-bd_dom"/>
</dbReference>
<dbReference type="Pfam" id="PF02319">
    <property type="entry name" value="WHD_E2F_TDP"/>
    <property type="match status" value="1"/>
</dbReference>
<dbReference type="InterPro" id="IPR015633">
    <property type="entry name" value="E2F"/>
</dbReference>
<feature type="compositionally biased region" description="Basic and acidic residues" evidence="8">
    <location>
        <begin position="40"/>
        <end position="54"/>
    </location>
</feature>
<dbReference type="CDD" id="cd14660">
    <property type="entry name" value="E2F_DD"/>
    <property type="match status" value="1"/>
</dbReference>
<protein>
    <recommendedName>
        <fullName evidence="9">E2F/DP family winged-helix DNA-binding domain-containing protein</fullName>
    </recommendedName>
</protein>
<feature type="compositionally biased region" description="Polar residues" evidence="8">
    <location>
        <begin position="1"/>
        <end position="19"/>
    </location>
</feature>
<keyword evidence="2 6" id="KW-0805">Transcription regulation</keyword>
<comment type="caution">
    <text evidence="10">The sequence shown here is derived from an EMBL/GenBank/DDBJ whole genome shotgun (WGS) entry which is preliminary data.</text>
</comment>
<dbReference type="SUPFAM" id="SSF144074">
    <property type="entry name" value="E2F-DP heterodimerization region"/>
    <property type="match status" value="1"/>
</dbReference>
<dbReference type="SUPFAM" id="SSF46785">
    <property type="entry name" value="Winged helix' DNA-binding domain"/>
    <property type="match status" value="1"/>
</dbReference>
<evidence type="ECO:0000313" key="11">
    <source>
        <dbReference type="Proteomes" id="UP001396334"/>
    </source>
</evidence>
<dbReference type="Gene3D" id="6.10.250.540">
    <property type="match status" value="1"/>
</dbReference>
<sequence>MSDSQAPEQLKQSMQQQNRPPLKRQLPFSTKPPFMASGGDYHRFGSTEPRRGADQEAEAIVVKSPLKRKSDVADQEVESSDWAPPPGSTELVSSPLQTPVSGKGGKAQKASRLTKSIKSGPQTPASNLGSPGNNLTPAGPCRYDSSLGLLTKKFINLIKQAEDGVLDLNKAADTLEVQKRRIYDITNVLEGIGLIEKKLKNRIQWKGLDVSRPGDVDESVTTLQADIDNLSIEERILDEKIREMQEKLRNLSEDENNQKWLFVTEEDIKSLPCFQNETLIAIKAPHGTTLEVPDPDEAVDYSQRRYRIVLRSSMGPIDVYLVSQFEEKFEEIQGVDPPPNFPPTSGLNENPETKMVTEGGRGKEIEMQGHDTNIMCSDLSASQDFVSGILKIVPSEVDSDADYWLLSDPGVSITDMWRTEPGVDWNEFDTLPDDFGMAAVSTPGPQSPPSNAAEVPSNSTGSSEELKNRELVAQSLYMRGMAVFHELDFVCHFLRNNGSVAVNPIASTLKQSFWSCKGNCNLYRKHQKCCTCKLDMIQGIERGSAPMILLLFFQPSTLSKSHSWRKPNRRCSFVCSICQCKGIPTWNSKFHLMVSPHIPPLL</sequence>
<feature type="coiled-coil region" evidence="7">
    <location>
        <begin position="227"/>
        <end position="257"/>
    </location>
</feature>
<gene>
    <name evidence="10" type="ORF">V6N11_071397</name>
</gene>
<feature type="region of interest" description="Disordered" evidence="8">
    <location>
        <begin position="438"/>
        <end position="465"/>
    </location>
</feature>
<proteinExistence type="inferred from homology"/>
<keyword evidence="3 6" id="KW-0238">DNA-binding</keyword>
<organism evidence="10 11">
    <name type="scientific">Hibiscus sabdariffa</name>
    <name type="common">roselle</name>
    <dbReference type="NCBI Taxonomy" id="183260"/>
    <lineage>
        <taxon>Eukaryota</taxon>
        <taxon>Viridiplantae</taxon>
        <taxon>Streptophyta</taxon>
        <taxon>Embryophyta</taxon>
        <taxon>Tracheophyta</taxon>
        <taxon>Spermatophyta</taxon>
        <taxon>Magnoliopsida</taxon>
        <taxon>eudicotyledons</taxon>
        <taxon>Gunneridae</taxon>
        <taxon>Pentapetalae</taxon>
        <taxon>rosids</taxon>
        <taxon>malvids</taxon>
        <taxon>Malvales</taxon>
        <taxon>Malvaceae</taxon>
        <taxon>Malvoideae</taxon>
        <taxon>Hibiscus</taxon>
    </lineage>
</organism>
<evidence type="ECO:0000256" key="4">
    <source>
        <dbReference type="ARBA" id="ARBA00023163"/>
    </source>
</evidence>
<dbReference type="PANTHER" id="PTHR12081:SF18">
    <property type="entry name" value="TRANSCRIPTION FACTOR E2F2-RELATED"/>
    <property type="match status" value="1"/>
</dbReference>
<dbReference type="InterPro" id="IPR036390">
    <property type="entry name" value="WH_DNA-bd_sf"/>
</dbReference>
<name>A0ABR2TZY1_9ROSI</name>
<dbReference type="Pfam" id="PF16421">
    <property type="entry name" value="E2F_CC-MB"/>
    <property type="match status" value="1"/>
</dbReference>
<comment type="similarity">
    <text evidence="1 6">Belongs to the E2F/DP family.</text>
</comment>
<reference evidence="10 11" key="1">
    <citation type="journal article" date="2024" name="G3 (Bethesda)">
        <title>Genome assembly of Hibiscus sabdariffa L. provides insights into metabolisms of medicinal natural products.</title>
        <authorList>
            <person name="Kim T."/>
        </authorList>
    </citation>
    <scope>NUCLEOTIDE SEQUENCE [LARGE SCALE GENOMIC DNA]</scope>
    <source>
        <strain evidence="10">TK-2024</strain>
        <tissue evidence="10">Old leaves</tissue>
    </source>
</reference>
<feature type="region of interest" description="Disordered" evidence="8">
    <location>
        <begin position="333"/>
        <end position="352"/>
    </location>
</feature>
<evidence type="ECO:0000256" key="2">
    <source>
        <dbReference type="ARBA" id="ARBA00023015"/>
    </source>
</evidence>
<keyword evidence="6" id="KW-0539">Nucleus</keyword>
<dbReference type="Proteomes" id="UP001396334">
    <property type="component" value="Unassembled WGS sequence"/>
</dbReference>
<dbReference type="PANTHER" id="PTHR12081">
    <property type="entry name" value="TRANSCRIPTION FACTOR E2F"/>
    <property type="match status" value="1"/>
</dbReference>
<comment type="subcellular location">
    <subcellularLocation>
        <location evidence="6">Nucleus</location>
    </subcellularLocation>
</comment>
<dbReference type="SMART" id="SM01372">
    <property type="entry name" value="E2F_TDP"/>
    <property type="match status" value="1"/>
</dbReference>
<evidence type="ECO:0000256" key="5">
    <source>
        <dbReference type="ARBA" id="ARBA00023306"/>
    </source>
</evidence>
<dbReference type="InterPro" id="IPR036388">
    <property type="entry name" value="WH-like_DNA-bd_sf"/>
</dbReference>
<dbReference type="InterPro" id="IPR032198">
    <property type="entry name" value="E2F_CC-MB"/>
</dbReference>